<evidence type="ECO:0000313" key="2">
    <source>
        <dbReference type="Proteomes" id="UP001156870"/>
    </source>
</evidence>
<proteinExistence type="predicted"/>
<protein>
    <submittedName>
        <fullName evidence="1">Uncharacterized protein</fullName>
    </submittedName>
</protein>
<dbReference type="EMBL" id="BSPD01000042">
    <property type="protein sequence ID" value="GLS26244.1"/>
    <property type="molecule type" value="Genomic_DNA"/>
</dbReference>
<dbReference type="Gene3D" id="3.40.50.300">
    <property type="entry name" value="P-loop containing nucleotide triphosphate hydrolases"/>
    <property type="match status" value="1"/>
</dbReference>
<dbReference type="InterPro" id="IPR027417">
    <property type="entry name" value="P-loop_NTPase"/>
</dbReference>
<dbReference type="AlphaFoldDB" id="A0AA37T5Y4"/>
<comment type="caution">
    <text evidence="1">The sequence shown here is derived from an EMBL/GenBank/DDBJ whole genome shotgun (WGS) entry which is preliminary data.</text>
</comment>
<name>A0AA37T5Y4_9GAMM</name>
<dbReference type="Proteomes" id="UP001156870">
    <property type="component" value="Unassembled WGS sequence"/>
</dbReference>
<accession>A0AA37T5Y4</accession>
<evidence type="ECO:0000313" key="1">
    <source>
        <dbReference type="EMBL" id="GLS26244.1"/>
    </source>
</evidence>
<keyword evidence="2" id="KW-1185">Reference proteome</keyword>
<sequence>MAKDRFKDSLRRKAKVIWDATNLRSDFRSMIIELAEAYHALVTMVVFLLPEDELLKADQQRQYSVGSQVLRAQIDSYQFPLVNECHRMIVVGVKGKECFRTGFVDDKSIY</sequence>
<organism evidence="1 2">
    <name type="scientific">Marinibactrum halimedae</name>
    <dbReference type="NCBI Taxonomy" id="1444977"/>
    <lineage>
        <taxon>Bacteria</taxon>
        <taxon>Pseudomonadati</taxon>
        <taxon>Pseudomonadota</taxon>
        <taxon>Gammaproteobacteria</taxon>
        <taxon>Cellvibrionales</taxon>
        <taxon>Cellvibrionaceae</taxon>
        <taxon>Marinibactrum</taxon>
    </lineage>
</organism>
<gene>
    <name evidence="1" type="ORF">GCM10007877_19590</name>
</gene>
<dbReference type="Pfam" id="PF13671">
    <property type="entry name" value="AAA_33"/>
    <property type="match status" value="1"/>
</dbReference>
<reference evidence="1 2" key="1">
    <citation type="journal article" date="2014" name="Int. J. Syst. Evol. Microbiol.">
        <title>Complete genome sequence of Corynebacterium casei LMG S-19264T (=DSM 44701T), isolated from a smear-ripened cheese.</title>
        <authorList>
            <consortium name="US DOE Joint Genome Institute (JGI-PGF)"/>
            <person name="Walter F."/>
            <person name="Albersmeier A."/>
            <person name="Kalinowski J."/>
            <person name="Ruckert C."/>
        </authorList>
    </citation>
    <scope>NUCLEOTIDE SEQUENCE [LARGE SCALE GENOMIC DNA]</scope>
    <source>
        <strain evidence="1 2">NBRC 110095</strain>
    </source>
</reference>